<name>A0A1D8NLR9_YARLL</name>
<dbReference type="VEuPathDB" id="FungiDB:YALI1_F04655g"/>
<dbReference type="EMBL" id="CP017558">
    <property type="protein sequence ID" value="AOW06582.1"/>
    <property type="molecule type" value="Genomic_DNA"/>
</dbReference>
<sequence>MSIIYFYMLWRCTVRTGHSQLPLGSPPVPGDLLCDLLVFDDAVSSRFMNRVAEWYSTALWVSFDTCSRGH</sequence>
<dbReference type="GeneID" id="94583824"/>
<evidence type="ECO:0000313" key="1">
    <source>
        <dbReference type="EMBL" id="AOW06582.1"/>
    </source>
</evidence>
<gene>
    <name evidence="1" type="ORF">YALI1_F04655g</name>
</gene>
<accession>A0A1D8NLR9</accession>
<reference evidence="1 2" key="1">
    <citation type="journal article" date="2016" name="PLoS ONE">
        <title>Sequence Assembly of Yarrowia lipolytica Strain W29/CLIB89 Shows Transposable Element Diversity.</title>
        <authorList>
            <person name="Magnan C."/>
            <person name="Yu J."/>
            <person name="Chang I."/>
            <person name="Jahn E."/>
            <person name="Kanomata Y."/>
            <person name="Wu J."/>
            <person name="Zeller M."/>
            <person name="Oakes M."/>
            <person name="Baldi P."/>
            <person name="Sandmeyer S."/>
        </authorList>
    </citation>
    <scope>NUCLEOTIDE SEQUENCE [LARGE SCALE GENOMIC DNA]</scope>
    <source>
        <strain evidence="2">CLIB89(W29)</strain>
    </source>
</reference>
<evidence type="ECO:0000313" key="2">
    <source>
        <dbReference type="Proteomes" id="UP000182444"/>
    </source>
</evidence>
<dbReference type="RefSeq" id="XP_068139333.1">
    <property type="nucleotide sequence ID" value="XM_068283232.1"/>
</dbReference>
<dbReference type="Proteomes" id="UP000182444">
    <property type="component" value="Chromosome 1F"/>
</dbReference>
<organism evidence="1 2">
    <name type="scientific">Yarrowia lipolytica</name>
    <name type="common">Candida lipolytica</name>
    <dbReference type="NCBI Taxonomy" id="4952"/>
    <lineage>
        <taxon>Eukaryota</taxon>
        <taxon>Fungi</taxon>
        <taxon>Dikarya</taxon>
        <taxon>Ascomycota</taxon>
        <taxon>Saccharomycotina</taxon>
        <taxon>Dipodascomycetes</taxon>
        <taxon>Dipodascales</taxon>
        <taxon>Dipodascales incertae sedis</taxon>
        <taxon>Yarrowia</taxon>
    </lineage>
</organism>
<protein>
    <submittedName>
        <fullName evidence="1">Uncharacterized protein</fullName>
    </submittedName>
</protein>
<dbReference type="AlphaFoldDB" id="A0A1D8NLR9"/>
<proteinExistence type="predicted"/>